<organism evidence="2 3">
    <name type="scientific">Chryseobacterium lacus</name>
    <dbReference type="NCBI Taxonomy" id="2058346"/>
    <lineage>
        <taxon>Bacteria</taxon>
        <taxon>Pseudomonadati</taxon>
        <taxon>Bacteroidota</taxon>
        <taxon>Flavobacteriia</taxon>
        <taxon>Flavobacteriales</taxon>
        <taxon>Weeksellaceae</taxon>
        <taxon>Chryseobacterium group</taxon>
        <taxon>Chryseobacterium</taxon>
    </lineage>
</organism>
<protein>
    <recommendedName>
        <fullName evidence="1">DUF5672 domain-containing protein</fullName>
    </recommendedName>
</protein>
<dbReference type="InterPro" id="IPR043729">
    <property type="entry name" value="DUF5672"/>
</dbReference>
<comment type="caution">
    <text evidence="2">The sequence shown here is derived from an EMBL/GenBank/DDBJ whole genome shotgun (WGS) entry which is preliminary data.</text>
</comment>
<sequence length="265" mass="31850">MVDVVIPIYKDVPGSDDLISLNRATEILRNYKITFIHPKSLDIIPYQQFSFNSLAFDDYFFDGIYGYNQLMLNLDFYRSFNEKYILIYQTDCFVFEDHLMDWCRKNFDYIGAPWIRSFEDIPFLKGLWDKGLYKLKSLVNYNGNGKWQKDKTLLYNEVGNGGLSLRKREKFIEILKQLDEVVKVYLKPENRGEFYAEDVFFSIEPKRNNIEFYKPDYKQACLFAIENKQKKAIDFNNGILPFGCHRWDKERHFWRPYFEKKGYIL</sequence>
<name>A0A368N413_9FLAO</name>
<dbReference type="Pfam" id="PF18922">
    <property type="entry name" value="DUF5672"/>
    <property type="match status" value="1"/>
</dbReference>
<dbReference type="Proteomes" id="UP000252172">
    <property type="component" value="Unassembled WGS sequence"/>
</dbReference>
<gene>
    <name evidence="2" type="ORF">DQ356_01690</name>
</gene>
<dbReference type="OrthoDB" id="7391526at2"/>
<feature type="domain" description="DUF5672" evidence="1">
    <location>
        <begin position="55"/>
        <end position="245"/>
    </location>
</feature>
<evidence type="ECO:0000313" key="3">
    <source>
        <dbReference type="Proteomes" id="UP000252172"/>
    </source>
</evidence>
<keyword evidence="3" id="KW-1185">Reference proteome</keyword>
<reference evidence="2 3" key="1">
    <citation type="submission" date="2018-07" db="EMBL/GenBank/DDBJ databases">
        <title>Chryseobacterium lacus sp. nov., isolated from lake water.</title>
        <authorList>
            <person name="Li C.-M."/>
        </authorList>
    </citation>
    <scope>NUCLEOTIDE SEQUENCE [LARGE SCALE GENOMIC DNA]</scope>
    <source>
        <strain evidence="2 3">YLOS41</strain>
    </source>
</reference>
<dbReference type="RefSeq" id="WP_114302716.1">
    <property type="nucleotide sequence ID" value="NZ_QPIE01000001.1"/>
</dbReference>
<proteinExistence type="predicted"/>
<dbReference type="EMBL" id="QPIE01000001">
    <property type="protein sequence ID" value="RCU44946.1"/>
    <property type="molecule type" value="Genomic_DNA"/>
</dbReference>
<evidence type="ECO:0000313" key="2">
    <source>
        <dbReference type="EMBL" id="RCU44946.1"/>
    </source>
</evidence>
<dbReference type="AlphaFoldDB" id="A0A368N413"/>
<evidence type="ECO:0000259" key="1">
    <source>
        <dbReference type="Pfam" id="PF18922"/>
    </source>
</evidence>
<accession>A0A368N413</accession>